<dbReference type="GeneTree" id="ENSGT00510000049239"/>
<reference evidence="12" key="3">
    <citation type="submission" date="2025-09" db="UniProtKB">
        <authorList>
            <consortium name="Ensembl"/>
        </authorList>
    </citation>
    <scope>IDENTIFICATION</scope>
</reference>
<evidence type="ECO:0000256" key="9">
    <source>
        <dbReference type="SAM" id="Phobius"/>
    </source>
</evidence>
<reference evidence="12" key="2">
    <citation type="submission" date="2025-08" db="UniProtKB">
        <authorList>
            <consortium name="Ensembl"/>
        </authorList>
    </citation>
    <scope>IDENTIFICATION</scope>
</reference>
<dbReference type="InterPro" id="IPR036116">
    <property type="entry name" value="FN3_sf"/>
</dbReference>
<feature type="chain" id="PRO_5043658018" description="Fibronectin type-III domain-containing protein" evidence="10">
    <location>
        <begin position="24"/>
        <end position="429"/>
    </location>
</feature>
<name>A0A3Q1JSD9_ANATE</name>
<keyword evidence="7" id="KW-0325">Glycoprotein</keyword>
<dbReference type="GeneID" id="113158624"/>
<evidence type="ECO:0000259" key="11">
    <source>
        <dbReference type="PROSITE" id="PS50853"/>
    </source>
</evidence>
<keyword evidence="4 9" id="KW-1133">Transmembrane helix</keyword>
<dbReference type="FunCoup" id="A0A3Q1JSD9">
    <property type="interactions" value="728"/>
</dbReference>
<dbReference type="InterPro" id="IPR003961">
    <property type="entry name" value="FN3_dom"/>
</dbReference>
<keyword evidence="2 9" id="KW-0812">Transmembrane</keyword>
<feature type="signal peptide" evidence="10">
    <location>
        <begin position="1"/>
        <end position="23"/>
    </location>
</feature>
<dbReference type="GO" id="GO:0030097">
    <property type="term" value="P:hemopoiesis"/>
    <property type="evidence" value="ECO:0007669"/>
    <property type="project" value="TreeGrafter"/>
</dbReference>
<feature type="domain" description="Fibronectin type-III" evidence="11">
    <location>
        <begin position="129"/>
        <end position="231"/>
    </location>
</feature>
<evidence type="ECO:0000256" key="7">
    <source>
        <dbReference type="ARBA" id="ARBA00023180"/>
    </source>
</evidence>
<proteinExistence type="predicted"/>
<dbReference type="Gene3D" id="2.60.40.10">
    <property type="entry name" value="Immunoglobulins"/>
    <property type="match status" value="1"/>
</dbReference>
<evidence type="ECO:0000256" key="3">
    <source>
        <dbReference type="ARBA" id="ARBA00022729"/>
    </source>
</evidence>
<dbReference type="PROSITE" id="PS01355">
    <property type="entry name" value="HEMATOPO_REC_S_F1"/>
    <property type="match status" value="1"/>
</dbReference>
<keyword evidence="5 9" id="KW-0472">Membrane</keyword>
<feature type="compositionally biased region" description="Acidic residues" evidence="8">
    <location>
        <begin position="318"/>
        <end position="327"/>
    </location>
</feature>
<dbReference type="GO" id="GO:0046427">
    <property type="term" value="P:positive regulation of receptor signaling pathway via JAK-STAT"/>
    <property type="evidence" value="ECO:0007669"/>
    <property type="project" value="TreeGrafter"/>
</dbReference>
<dbReference type="InParanoid" id="A0A3Q1JSD9"/>
<dbReference type="InterPro" id="IPR013783">
    <property type="entry name" value="Ig-like_fold"/>
</dbReference>
<keyword evidence="13" id="KW-1185">Reference proteome</keyword>
<dbReference type="RefSeq" id="XP_026210447.1">
    <property type="nucleotide sequence ID" value="XM_026354662.1"/>
</dbReference>
<evidence type="ECO:0000256" key="2">
    <source>
        <dbReference type="ARBA" id="ARBA00022692"/>
    </source>
</evidence>
<feature type="compositionally biased region" description="Low complexity" evidence="8">
    <location>
        <begin position="353"/>
        <end position="371"/>
    </location>
</feature>
<dbReference type="OMA" id="QIHRVDD"/>
<dbReference type="InterPro" id="IPR003531">
    <property type="entry name" value="Hempt_rcpt_S_F1_CS"/>
</dbReference>
<evidence type="ECO:0000256" key="5">
    <source>
        <dbReference type="ARBA" id="ARBA00023136"/>
    </source>
</evidence>
<keyword evidence="6" id="KW-0675">Receptor</keyword>
<evidence type="ECO:0000313" key="13">
    <source>
        <dbReference type="Proteomes" id="UP000265040"/>
    </source>
</evidence>
<dbReference type="PROSITE" id="PS50853">
    <property type="entry name" value="FN3"/>
    <property type="match status" value="1"/>
</dbReference>
<dbReference type="GO" id="GO:0004896">
    <property type="term" value="F:cytokine receptor activity"/>
    <property type="evidence" value="ECO:0007669"/>
    <property type="project" value="InterPro"/>
</dbReference>
<evidence type="ECO:0000256" key="8">
    <source>
        <dbReference type="SAM" id="MobiDB-lite"/>
    </source>
</evidence>
<dbReference type="GO" id="GO:0009897">
    <property type="term" value="C:external side of plasma membrane"/>
    <property type="evidence" value="ECO:0007669"/>
    <property type="project" value="TreeGrafter"/>
</dbReference>
<feature type="compositionally biased region" description="Polar residues" evidence="8">
    <location>
        <begin position="378"/>
        <end position="394"/>
    </location>
</feature>
<dbReference type="Proteomes" id="UP000265040">
    <property type="component" value="Chromosome 12"/>
</dbReference>
<evidence type="ECO:0000256" key="1">
    <source>
        <dbReference type="ARBA" id="ARBA00004479"/>
    </source>
</evidence>
<evidence type="ECO:0000256" key="10">
    <source>
        <dbReference type="SAM" id="SignalP"/>
    </source>
</evidence>
<evidence type="ECO:0000313" key="12">
    <source>
        <dbReference type="Ensembl" id="ENSATEP00000033849.2"/>
    </source>
</evidence>
<dbReference type="PANTHER" id="PTHR23037:SF27">
    <property type="entry name" value="INTERLEUKIN-7 RECEPTOR SUBUNIT ALPHA"/>
    <property type="match status" value="1"/>
</dbReference>
<sequence>MVSSCRMALLLLLLLLLLAGTRAQSGDRDTDMDPTITCTSDITTEGNNLTCRLLGGQNHNEDDEDDESDSIEKMHLCYTDYSREQDVCLEGVGDSIGFTAPVFVDFNLTVTLKGGGSINKKIDLRKIVKPRSPYVKRVLFNLDSNQAVISIQTPYHNEYLKIENQLFQLHICTTGSEMTQNLSASDSMKIDMKSIQRDAEYRVKVRAIPINYLQGSWSEWSETYSFITPAGVGEEKVKQQTDERQKGYILIVCLVSSVVVAFSAVFLWKNKIFTYMWPSIPHPKHTLVQICKPNKQGLLLNFKPEVFSALKVYPVEKTEEEPGEEAEPSANPAAADETRSNNPSSTQSSDCRSTTSVSTEELELSALLSSSDAEETLQSTSPSPINMLQHSGGRSPQPERSEGGNQAKVFGVHQQEEAYVTMSSFYQIK</sequence>
<organism evidence="12 13">
    <name type="scientific">Anabas testudineus</name>
    <name type="common">Climbing perch</name>
    <name type="synonym">Anthias testudineus</name>
    <dbReference type="NCBI Taxonomy" id="64144"/>
    <lineage>
        <taxon>Eukaryota</taxon>
        <taxon>Metazoa</taxon>
        <taxon>Chordata</taxon>
        <taxon>Craniata</taxon>
        <taxon>Vertebrata</taxon>
        <taxon>Euteleostomi</taxon>
        <taxon>Actinopterygii</taxon>
        <taxon>Neopterygii</taxon>
        <taxon>Teleostei</taxon>
        <taxon>Neoteleostei</taxon>
        <taxon>Acanthomorphata</taxon>
        <taxon>Anabantaria</taxon>
        <taxon>Anabantiformes</taxon>
        <taxon>Anabantoidei</taxon>
        <taxon>Anabantidae</taxon>
        <taxon>Anabas</taxon>
    </lineage>
</organism>
<gene>
    <name evidence="12" type="primary">IL7R</name>
</gene>
<dbReference type="Ensembl" id="ENSATET00000034340.3">
    <property type="protein sequence ID" value="ENSATEP00000033849.2"/>
    <property type="gene ID" value="ENSATEG00000023290.3"/>
</dbReference>
<feature type="region of interest" description="Disordered" evidence="8">
    <location>
        <begin position="317"/>
        <end position="410"/>
    </location>
</feature>
<dbReference type="AlphaFoldDB" id="A0A3Q1JSD9"/>
<keyword evidence="3 10" id="KW-0732">Signal</keyword>
<reference evidence="12" key="1">
    <citation type="submission" date="2021-04" db="EMBL/GenBank/DDBJ databases">
        <authorList>
            <consortium name="Wellcome Sanger Institute Data Sharing"/>
        </authorList>
    </citation>
    <scope>NUCLEOTIDE SEQUENCE [LARGE SCALE GENOMIC DNA]</scope>
</reference>
<accession>A0A3Q1JSD9</accession>
<feature type="transmembrane region" description="Helical" evidence="9">
    <location>
        <begin position="247"/>
        <end position="268"/>
    </location>
</feature>
<comment type="subcellular location">
    <subcellularLocation>
        <location evidence="1">Membrane</location>
        <topology evidence="1">Single-pass type I membrane protein</topology>
    </subcellularLocation>
</comment>
<feature type="compositionally biased region" description="Polar residues" evidence="8">
    <location>
        <begin position="340"/>
        <end position="352"/>
    </location>
</feature>
<evidence type="ECO:0000256" key="6">
    <source>
        <dbReference type="ARBA" id="ARBA00023170"/>
    </source>
</evidence>
<protein>
    <recommendedName>
        <fullName evidence="11">Fibronectin type-III domain-containing protein</fullName>
    </recommendedName>
</protein>
<dbReference type="SUPFAM" id="SSF49265">
    <property type="entry name" value="Fibronectin type III"/>
    <property type="match status" value="1"/>
</dbReference>
<evidence type="ECO:0000256" key="4">
    <source>
        <dbReference type="ARBA" id="ARBA00022989"/>
    </source>
</evidence>
<dbReference type="STRING" id="64144.ENSATEP00000033849"/>
<dbReference type="PANTHER" id="PTHR23037">
    <property type="entry name" value="CYTOKINE RECEPTOR"/>
    <property type="match status" value="1"/>
</dbReference>